<sequence>MTTTAAKTQYNLIAPAYATISDLPISQIESQPVAAALGDCTGLTILDLGDGSGMLRIGEEIETKLAREGCIRWFAADVAKPLDLHVQRETYDVVMANWVFDHATSVQDLQGMWTNVVTHLKPGGRFLGVRVKNPKAGYLAAGAGKYGVTFTDLEEIEGGVKYTVACLTEPPFAFQATSMEETISMSDEIPRRMGLGEFAVVDPRGMAVVKADEGFWAEWLADPSCAVVVVARKVEVLG</sequence>
<evidence type="ECO:0000313" key="3">
    <source>
        <dbReference type="Proteomes" id="UP001270362"/>
    </source>
</evidence>
<dbReference type="Pfam" id="PF08241">
    <property type="entry name" value="Methyltransf_11"/>
    <property type="match status" value="1"/>
</dbReference>
<dbReference type="GO" id="GO:0008757">
    <property type="term" value="F:S-adenosylmethionine-dependent methyltransferase activity"/>
    <property type="evidence" value="ECO:0007669"/>
    <property type="project" value="InterPro"/>
</dbReference>
<reference evidence="2" key="1">
    <citation type="journal article" date="2023" name="Mol. Phylogenet. Evol.">
        <title>Genome-scale phylogeny and comparative genomics of the fungal order Sordariales.</title>
        <authorList>
            <person name="Hensen N."/>
            <person name="Bonometti L."/>
            <person name="Westerberg I."/>
            <person name="Brannstrom I.O."/>
            <person name="Guillou S."/>
            <person name="Cros-Aarteil S."/>
            <person name="Calhoun S."/>
            <person name="Haridas S."/>
            <person name="Kuo A."/>
            <person name="Mondo S."/>
            <person name="Pangilinan J."/>
            <person name="Riley R."/>
            <person name="LaButti K."/>
            <person name="Andreopoulos B."/>
            <person name="Lipzen A."/>
            <person name="Chen C."/>
            <person name="Yan M."/>
            <person name="Daum C."/>
            <person name="Ng V."/>
            <person name="Clum A."/>
            <person name="Steindorff A."/>
            <person name="Ohm R.A."/>
            <person name="Martin F."/>
            <person name="Silar P."/>
            <person name="Natvig D.O."/>
            <person name="Lalanne C."/>
            <person name="Gautier V."/>
            <person name="Ament-Velasquez S.L."/>
            <person name="Kruys A."/>
            <person name="Hutchinson M.I."/>
            <person name="Powell A.J."/>
            <person name="Barry K."/>
            <person name="Miller A.N."/>
            <person name="Grigoriev I.V."/>
            <person name="Debuchy R."/>
            <person name="Gladieux P."/>
            <person name="Hiltunen Thoren M."/>
            <person name="Johannesson H."/>
        </authorList>
    </citation>
    <scope>NUCLEOTIDE SEQUENCE</scope>
    <source>
        <strain evidence="2">CBS 314.62</strain>
    </source>
</reference>
<dbReference type="EMBL" id="JAULSO010000002">
    <property type="protein sequence ID" value="KAK3690518.1"/>
    <property type="molecule type" value="Genomic_DNA"/>
</dbReference>
<proteinExistence type="predicted"/>
<keyword evidence="3" id="KW-1185">Reference proteome</keyword>
<dbReference type="InterPro" id="IPR013216">
    <property type="entry name" value="Methyltransf_11"/>
</dbReference>
<dbReference type="AlphaFoldDB" id="A0AAE0XDL7"/>
<comment type="caution">
    <text evidence="2">The sequence shown here is derived from an EMBL/GenBank/DDBJ whole genome shotgun (WGS) entry which is preliminary data.</text>
</comment>
<protein>
    <recommendedName>
        <fullName evidence="1">Methyltransferase type 11 domain-containing protein</fullName>
    </recommendedName>
</protein>
<organism evidence="2 3">
    <name type="scientific">Podospora appendiculata</name>
    <dbReference type="NCBI Taxonomy" id="314037"/>
    <lineage>
        <taxon>Eukaryota</taxon>
        <taxon>Fungi</taxon>
        <taxon>Dikarya</taxon>
        <taxon>Ascomycota</taxon>
        <taxon>Pezizomycotina</taxon>
        <taxon>Sordariomycetes</taxon>
        <taxon>Sordariomycetidae</taxon>
        <taxon>Sordariales</taxon>
        <taxon>Podosporaceae</taxon>
        <taxon>Podospora</taxon>
    </lineage>
</organism>
<evidence type="ECO:0000313" key="2">
    <source>
        <dbReference type="EMBL" id="KAK3690518.1"/>
    </source>
</evidence>
<dbReference type="Proteomes" id="UP001270362">
    <property type="component" value="Unassembled WGS sequence"/>
</dbReference>
<dbReference type="SUPFAM" id="SSF53335">
    <property type="entry name" value="S-adenosyl-L-methionine-dependent methyltransferases"/>
    <property type="match status" value="1"/>
</dbReference>
<reference evidence="2" key="2">
    <citation type="submission" date="2023-06" db="EMBL/GenBank/DDBJ databases">
        <authorList>
            <consortium name="Lawrence Berkeley National Laboratory"/>
            <person name="Haridas S."/>
            <person name="Hensen N."/>
            <person name="Bonometti L."/>
            <person name="Westerberg I."/>
            <person name="Brannstrom I.O."/>
            <person name="Guillou S."/>
            <person name="Cros-Aarteil S."/>
            <person name="Calhoun S."/>
            <person name="Kuo A."/>
            <person name="Mondo S."/>
            <person name="Pangilinan J."/>
            <person name="Riley R."/>
            <person name="Labutti K."/>
            <person name="Andreopoulos B."/>
            <person name="Lipzen A."/>
            <person name="Chen C."/>
            <person name="Yanf M."/>
            <person name="Daum C."/>
            <person name="Ng V."/>
            <person name="Clum A."/>
            <person name="Steindorff A."/>
            <person name="Ohm R."/>
            <person name="Martin F."/>
            <person name="Silar P."/>
            <person name="Natvig D."/>
            <person name="Lalanne C."/>
            <person name="Gautier V."/>
            <person name="Ament-Velasquez S.L."/>
            <person name="Kruys A."/>
            <person name="Hutchinson M.I."/>
            <person name="Powell A.J."/>
            <person name="Barry K."/>
            <person name="Miller A.N."/>
            <person name="Grigoriev I.V."/>
            <person name="Debuchy R."/>
            <person name="Gladieux P."/>
            <person name="Thoren M.H."/>
            <person name="Johannesson H."/>
        </authorList>
    </citation>
    <scope>NUCLEOTIDE SEQUENCE</scope>
    <source>
        <strain evidence="2">CBS 314.62</strain>
    </source>
</reference>
<accession>A0AAE0XDL7</accession>
<dbReference type="Gene3D" id="3.40.50.150">
    <property type="entry name" value="Vaccinia Virus protein VP39"/>
    <property type="match status" value="1"/>
</dbReference>
<gene>
    <name evidence="2" type="ORF">B0T22DRAFT_516066</name>
</gene>
<evidence type="ECO:0000259" key="1">
    <source>
        <dbReference type="Pfam" id="PF08241"/>
    </source>
</evidence>
<name>A0AAE0XDL7_9PEZI</name>
<dbReference type="InterPro" id="IPR029063">
    <property type="entry name" value="SAM-dependent_MTases_sf"/>
</dbReference>
<feature type="domain" description="Methyltransferase type 11" evidence="1">
    <location>
        <begin position="63"/>
        <end position="127"/>
    </location>
</feature>
<dbReference type="CDD" id="cd02440">
    <property type="entry name" value="AdoMet_MTases"/>
    <property type="match status" value="1"/>
</dbReference>